<proteinExistence type="predicted"/>
<dbReference type="EMBL" id="JBHUEM010000003">
    <property type="protein sequence ID" value="MFD1735722.1"/>
    <property type="molecule type" value="Genomic_DNA"/>
</dbReference>
<evidence type="ECO:0000313" key="2">
    <source>
        <dbReference type="Proteomes" id="UP001597214"/>
    </source>
</evidence>
<comment type="caution">
    <text evidence="1">The sequence shown here is derived from an EMBL/GenBank/DDBJ whole genome shotgun (WGS) entry which is preliminary data.</text>
</comment>
<organism evidence="1 2">
    <name type="scientific">Bacillus salitolerans</name>
    <dbReference type="NCBI Taxonomy" id="1437434"/>
    <lineage>
        <taxon>Bacteria</taxon>
        <taxon>Bacillati</taxon>
        <taxon>Bacillota</taxon>
        <taxon>Bacilli</taxon>
        <taxon>Bacillales</taxon>
        <taxon>Bacillaceae</taxon>
        <taxon>Bacillus</taxon>
    </lineage>
</organism>
<dbReference type="Proteomes" id="UP001597214">
    <property type="component" value="Unassembled WGS sequence"/>
</dbReference>
<gene>
    <name evidence="1" type="ORF">ACFSCX_04005</name>
</gene>
<keyword evidence="2" id="KW-1185">Reference proteome</keyword>
<evidence type="ECO:0000313" key="1">
    <source>
        <dbReference type="EMBL" id="MFD1735722.1"/>
    </source>
</evidence>
<accession>A0ABW4LKJ2</accession>
<dbReference type="RefSeq" id="WP_377926823.1">
    <property type="nucleotide sequence ID" value="NZ_JBHUEM010000003.1"/>
</dbReference>
<sequence>MLTLANLQKVCTDQRGIQFGDIEIHTVFTNEESKVNKGLFVPLFNGEEVHEDLKEAINNGAITALWWKDVSIPKFLPNDFPLFLVEHPLDSLEMVVKEYFDTKDLKGNGGLDTNLIFSISNKHIQKKDSYANAVKEELEKLRDFVHKSCSMTLIIKEGGEYEC</sequence>
<name>A0ABW4LKJ2_9BACI</name>
<protein>
    <submittedName>
        <fullName evidence="1">Uncharacterized protein</fullName>
    </submittedName>
</protein>
<reference evidence="2" key="1">
    <citation type="journal article" date="2019" name="Int. J. Syst. Evol. Microbiol.">
        <title>The Global Catalogue of Microorganisms (GCM) 10K type strain sequencing project: providing services to taxonomists for standard genome sequencing and annotation.</title>
        <authorList>
            <consortium name="The Broad Institute Genomics Platform"/>
            <consortium name="The Broad Institute Genome Sequencing Center for Infectious Disease"/>
            <person name="Wu L."/>
            <person name="Ma J."/>
        </authorList>
    </citation>
    <scope>NUCLEOTIDE SEQUENCE [LARGE SCALE GENOMIC DNA]</scope>
    <source>
        <strain evidence="2">CCUG 49339</strain>
    </source>
</reference>